<feature type="transmembrane region" description="Helical" evidence="9">
    <location>
        <begin position="224"/>
        <end position="246"/>
    </location>
</feature>
<feature type="transmembrane region" description="Helical" evidence="9">
    <location>
        <begin position="39"/>
        <end position="59"/>
    </location>
</feature>
<keyword evidence="2" id="KW-0813">Transport</keyword>
<evidence type="ECO:0000256" key="4">
    <source>
        <dbReference type="ARBA" id="ARBA00022692"/>
    </source>
</evidence>
<keyword evidence="13" id="KW-1185">Reference proteome</keyword>
<evidence type="ECO:0000256" key="3">
    <source>
        <dbReference type="ARBA" id="ARBA00022475"/>
    </source>
</evidence>
<dbReference type="SUPFAM" id="SSF52540">
    <property type="entry name" value="P-loop containing nucleoside triphosphate hydrolases"/>
    <property type="match status" value="1"/>
</dbReference>
<comment type="caution">
    <text evidence="12">The sequence shown here is derived from an EMBL/GenBank/DDBJ whole genome shotgun (WGS) entry which is preliminary data.</text>
</comment>
<keyword evidence="4 9" id="KW-0812">Transmembrane</keyword>
<dbReference type="Gene3D" id="1.20.1560.10">
    <property type="entry name" value="ABC transporter type 1, transmembrane domain"/>
    <property type="match status" value="1"/>
</dbReference>
<dbReference type="GO" id="GO:0015421">
    <property type="term" value="F:ABC-type oligopeptide transporter activity"/>
    <property type="evidence" value="ECO:0007669"/>
    <property type="project" value="TreeGrafter"/>
</dbReference>
<dbReference type="InterPro" id="IPR017871">
    <property type="entry name" value="ABC_transporter-like_CS"/>
</dbReference>
<keyword evidence="5" id="KW-0547">Nucleotide-binding</keyword>
<name>A0A926DQ36_9FIRM</name>
<feature type="domain" description="ABC transmembrane type-1" evidence="11">
    <location>
        <begin position="2"/>
        <end position="284"/>
    </location>
</feature>
<dbReference type="Proteomes" id="UP000611762">
    <property type="component" value="Unassembled WGS sequence"/>
</dbReference>
<dbReference type="Pfam" id="PF00005">
    <property type="entry name" value="ABC_tran"/>
    <property type="match status" value="1"/>
</dbReference>
<evidence type="ECO:0000256" key="7">
    <source>
        <dbReference type="ARBA" id="ARBA00022989"/>
    </source>
</evidence>
<evidence type="ECO:0000256" key="8">
    <source>
        <dbReference type="ARBA" id="ARBA00023136"/>
    </source>
</evidence>
<evidence type="ECO:0000259" key="10">
    <source>
        <dbReference type="PROSITE" id="PS50893"/>
    </source>
</evidence>
<dbReference type="InterPro" id="IPR039421">
    <property type="entry name" value="Type_1_exporter"/>
</dbReference>
<dbReference type="InterPro" id="IPR036640">
    <property type="entry name" value="ABC1_TM_sf"/>
</dbReference>
<dbReference type="Pfam" id="PF00664">
    <property type="entry name" value="ABC_membrane"/>
    <property type="match status" value="1"/>
</dbReference>
<dbReference type="PROSITE" id="PS00211">
    <property type="entry name" value="ABC_TRANSPORTER_1"/>
    <property type="match status" value="1"/>
</dbReference>
<dbReference type="PROSITE" id="PS50893">
    <property type="entry name" value="ABC_TRANSPORTER_2"/>
    <property type="match status" value="1"/>
</dbReference>
<gene>
    <name evidence="12" type="ORF">H8698_09610</name>
</gene>
<dbReference type="EMBL" id="JACRSU010000003">
    <property type="protein sequence ID" value="MBC8541230.1"/>
    <property type="molecule type" value="Genomic_DNA"/>
</dbReference>
<dbReference type="Gene3D" id="3.40.50.300">
    <property type="entry name" value="P-loop containing nucleotide triphosphate hydrolases"/>
    <property type="match status" value="1"/>
</dbReference>
<feature type="transmembrane region" description="Helical" evidence="9">
    <location>
        <begin position="119"/>
        <end position="137"/>
    </location>
</feature>
<sequence length="558" mass="61414">MLGGLFLKFFAAMMNLLVPSVLAKIIDDVVPAGNVSMIFVWGGVMVLCSAADLVSNVIANRMATKSAGKITRKLRRDVYEKISYLSAKQTDTFTIPKLISVLTSDTYNVNQMLARMQRIGIRGPVLLIGGLFVTFSLDRALTLVLAALLPPIAVIVYFITKYSMPIYAAIMRSADSLVRVVRENFAGIRVIKALSKTDYEKEHFRTINTELFEKEKKSVNLMSITSPATTLILNVGLCLVILVGAYRVNGGLSQPGKIIAFMTYFTIILNAMIGITNIFIMYSKGAASMERIAEVLAAEGDLKVLDLPKTDTAFHVVFDRVCFSYNKVKNNVEDISFALKRGETLGIIGATGSGKSTLINLLIRFYDCDSGGIFIDGRDVRSIPKKELYSKFGIVFQNDFIMSDTIAENVRFGRSIEDEQVVQGLENAQAMDFVSHLAERQQHELTAGGSNISGGQKQRVLIARALATRPEILILDDSSSALDYKTDSQLRKTLSRLLPDTTKIIVAQRISSVKNSDHILVLEGGRMLGYGTHEELLATCGEYKSIFDLQMGGLSNEK</sequence>
<dbReference type="PANTHER" id="PTHR43394:SF1">
    <property type="entry name" value="ATP-BINDING CASSETTE SUB-FAMILY B MEMBER 10, MITOCHONDRIAL"/>
    <property type="match status" value="1"/>
</dbReference>
<dbReference type="GO" id="GO:0016887">
    <property type="term" value="F:ATP hydrolysis activity"/>
    <property type="evidence" value="ECO:0007669"/>
    <property type="project" value="InterPro"/>
</dbReference>
<dbReference type="CDD" id="cd18548">
    <property type="entry name" value="ABC_6TM_Tm287_like"/>
    <property type="match status" value="1"/>
</dbReference>
<evidence type="ECO:0000259" key="11">
    <source>
        <dbReference type="PROSITE" id="PS50929"/>
    </source>
</evidence>
<feature type="domain" description="ABC transporter" evidence="10">
    <location>
        <begin position="302"/>
        <end position="549"/>
    </location>
</feature>
<dbReference type="GO" id="GO:0005886">
    <property type="term" value="C:plasma membrane"/>
    <property type="evidence" value="ECO:0007669"/>
    <property type="project" value="UniProtKB-SubCell"/>
</dbReference>
<feature type="transmembrane region" description="Helical" evidence="9">
    <location>
        <begin position="258"/>
        <end position="282"/>
    </location>
</feature>
<organism evidence="12 13">
    <name type="scientific">Congzhengia minquanensis</name>
    <dbReference type="NCBI Taxonomy" id="2763657"/>
    <lineage>
        <taxon>Bacteria</taxon>
        <taxon>Bacillati</taxon>
        <taxon>Bacillota</taxon>
        <taxon>Clostridia</taxon>
        <taxon>Eubacteriales</taxon>
        <taxon>Oscillospiraceae</taxon>
        <taxon>Congzhengia</taxon>
    </lineage>
</organism>
<evidence type="ECO:0000313" key="13">
    <source>
        <dbReference type="Proteomes" id="UP000611762"/>
    </source>
</evidence>
<dbReference type="SUPFAM" id="SSF90123">
    <property type="entry name" value="ABC transporter transmembrane region"/>
    <property type="match status" value="1"/>
</dbReference>
<evidence type="ECO:0000256" key="2">
    <source>
        <dbReference type="ARBA" id="ARBA00022448"/>
    </source>
</evidence>
<keyword evidence="3" id="KW-1003">Cell membrane</keyword>
<dbReference type="FunFam" id="3.40.50.300:FF:000221">
    <property type="entry name" value="Multidrug ABC transporter ATP-binding protein"/>
    <property type="match status" value="1"/>
</dbReference>
<keyword evidence="8 9" id="KW-0472">Membrane</keyword>
<dbReference type="InterPro" id="IPR003593">
    <property type="entry name" value="AAA+_ATPase"/>
</dbReference>
<evidence type="ECO:0000256" key="5">
    <source>
        <dbReference type="ARBA" id="ARBA00022741"/>
    </source>
</evidence>
<reference evidence="12" key="1">
    <citation type="submission" date="2020-08" db="EMBL/GenBank/DDBJ databases">
        <title>Genome public.</title>
        <authorList>
            <person name="Liu C."/>
            <person name="Sun Q."/>
        </authorList>
    </citation>
    <scope>NUCLEOTIDE SEQUENCE</scope>
    <source>
        <strain evidence="12">H8</strain>
    </source>
</reference>
<dbReference type="InterPro" id="IPR011527">
    <property type="entry name" value="ABC1_TM_dom"/>
</dbReference>
<evidence type="ECO:0000313" key="12">
    <source>
        <dbReference type="EMBL" id="MBC8541230.1"/>
    </source>
</evidence>
<evidence type="ECO:0000256" key="6">
    <source>
        <dbReference type="ARBA" id="ARBA00022840"/>
    </source>
</evidence>
<keyword evidence="7 9" id="KW-1133">Transmembrane helix</keyword>
<dbReference type="PANTHER" id="PTHR43394">
    <property type="entry name" value="ATP-DEPENDENT PERMEASE MDL1, MITOCHONDRIAL"/>
    <property type="match status" value="1"/>
</dbReference>
<accession>A0A926DQ36</accession>
<keyword evidence="6 12" id="KW-0067">ATP-binding</keyword>
<feature type="transmembrane region" description="Helical" evidence="9">
    <location>
        <begin position="143"/>
        <end position="162"/>
    </location>
</feature>
<evidence type="ECO:0000256" key="1">
    <source>
        <dbReference type="ARBA" id="ARBA00004651"/>
    </source>
</evidence>
<dbReference type="InterPro" id="IPR003439">
    <property type="entry name" value="ABC_transporter-like_ATP-bd"/>
</dbReference>
<protein>
    <submittedName>
        <fullName evidence="12">ABC transporter ATP-binding protein</fullName>
    </submittedName>
</protein>
<dbReference type="GO" id="GO:0005524">
    <property type="term" value="F:ATP binding"/>
    <property type="evidence" value="ECO:0007669"/>
    <property type="project" value="UniProtKB-KW"/>
</dbReference>
<evidence type="ECO:0000256" key="9">
    <source>
        <dbReference type="SAM" id="Phobius"/>
    </source>
</evidence>
<comment type="subcellular location">
    <subcellularLocation>
        <location evidence="1">Cell membrane</location>
        <topology evidence="1">Multi-pass membrane protein</topology>
    </subcellularLocation>
</comment>
<dbReference type="PROSITE" id="PS50929">
    <property type="entry name" value="ABC_TM1F"/>
    <property type="match status" value="1"/>
</dbReference>
<dbReference type="AlphaFoldDB" id="A0A926DQ36"/>
<dbReference type="InterPro" id="IPR027417">
    <property type="entry name" value="P-loop_NTPase"/>
</dbReference>
<proteinExistence type="predicted"/>
<dbReference type="SMART" id="SM00382">
    <property type="entry name" value="AAA"/>
    <property type="match status" value="1"/>
</dbReference>